<organism evidence="1 2">
    <name type="scientific">Paraburkholderia ribeironis</name>
    <dbReference type="NCBI Taxonomy" id="1247936"/>
    <lineage>
        <taxon>Bacteria</taxon>
        <taxon>Pseudomonadati</taxon>
        <taxon>Pseudomonadota</taxon>
        <taxon>Betaproteobacteria</taxon>
        <taxon>Burkholderiales</taxon>
        <taxon>Burkholderiaceae</taxon>
        <taxon>Paraburkholderia</taxon>
    </lineage>
</organism>
<accession>A0A1N7SGE6</accession>
<dbReference type="EMBL" id="CYGX02000065">
    <property type="protein sequence ID" value="SIT46465.1"/>
    <property type="molecule type" value="Genomic_DNA"/>
</dbReference>
<reference evidence="1 2" key="1">
    <citation type="submission" date="2016-12" db="EMBL/GenBank/DDBJ databases">
        <authorList>
            <person name="Song W.-J."/>
            <person name="Kurnit D.M."/>
        </authorList>
    </citation>
    <scope>NUCLEOTIDE SEQUENCE [LARGE SCALE GENOMIC DNA]</scope>
    <source>
        <strain evidence="1 2">STM7296</strain>
    </source>
</reference>
<dbReference type="Proteomes" id="UP000187012">
    <property type="component" value="Unassembled WGS sequence"/>
</dbReference>
<evidence type="ECO:0000313" key="1">
    <source>
        <dbReference type="EMBL" id="SIT46465.1"/>
    </source>
</evidence>
<evidence type="ECO:0000313" key="2">
    <source>
        <dbReference type="Proteomes" id="UP000187012"/>
    </source>
</evidence>
<sequence>MAPADTVSYTGIPARHLTALGGPHRKIGAVCLRKIV</sequence>
<protein>
    <submittedName>
        <fullName evidence="1">Uncharacterized protein</fullName>
    </submittedName>
</protein>
<name>A0A1N7SGE6_9BURK</name>
<gene>
    <name evidence="1" type="ORF">BN2475_650011</name>
</gene>
<keyword evidence="2" id="KW-1185">Reference proteome</keyword>
<proteinExistence type="predicted"/>
<dbReference type="AlphaFoldDB" id="A0A1N7SGE6"/>